<evidence type="ECO:0000313" key="1">
    <source>
        <dbReference type="EMBL" id="KAI5676843.1"/>
    </source>
</evidence>
<reference evidence="2" key="1">
    <citation type="journal article" date="2023" name="Nat. Plants">
        <title>Single-cell RNA sequencing provides a high-resolution roadmap for understanding the multicellular compartmentation of specialized metabolism.</title>
        <authorList>
            <person name="Sun S."/>
            <person name="Shen X."/>
            <person name="Li Y."/>
            <person name="Li Y."/>
            <person name="Wang S."/>
            <person name="Li R."/>
            <person name="Zhang H."/>
            <person name="Shen G."/>
            <person name="Guo B."/>
            <person name="Wei J."/>
            <person name="Xu J."/>
            <person name="St-Pierre B."/>
            <person name="Chen S."/>
            <person name="Sun C."/>
        </authorList>
    </citation>
    <scope>NUCLEOTIDE SEQUENCE [LARGE SCALE GENOMIC DNA]</scope>
</reference>
<proteinExistence type="predicted"/>
<dbReference type="Proteomes" id="UP001060085">
    <property type="component" value="Linkage Group LG02"/>
</dbReference>
<dbReference type="EMBL" id="CM044702">
    <property type="protein sequence ID" value="KAI5676843.1"/>
    <property type="molecule type" value="Genomic_DNA"/>
</dbReference>
<sequence>MEVLKFSVIGEKKLVGGSKAGTTHLTNHLKFCVARKLRCRGQQHIQHSKSIVIEHANIAYTCLTAHYVDDNWELKKKILAYVHIPYPHDGILGVLDPRFKMNLVEFYYAIYSSDAYFWYMEYHTPLEPFATKMRNGIMSFQQADGESLYEA</sequence>
<keyword evidence="2" id="KW-1185">Reference proteome</keyword>
<evidence type="ECO:0000313" key="2">
    <source>
        <dbReference type="Proteomes" id="UP001060085"/>
    </source>
</evidence>
<name>A0ACC0BWD6_CATRO</name>
<gene>
    <name evidence="1" type="ORF">M9H77_07793</name>
</gene>
<organism evidence="1 2">
    <name type="scientific">Catharanthus roseus</name>
    <name type="common">Madagascar periwinkle</name>
    <name type="synonym">Vinca rosea</name>
    <dbReference type="NCBI Taxonomy" id="4058"/>
    <lineage>
        <taxon>Eukaryota</taxon>
        <taxon>Viridiplantae</taxon>
        <taxon>Streptophyta</taxon>
        <taxon>Embryophyta</taxon>
        <taxon>Tracheophyta</taxon>
        <taxon>Spermatophyta</taxon>
        <taxon>Magnoliopsida</taxon>
        <taxon>eudicotyledons</taxon>
        <taxon>Gunneridae</taxon>
        <taxon>Pentapetalae</taxon>
        <taxon>asterids</taxon>
        <taxon>lamiids</taxon>
        <taxon>Gentianales</taxon>
        <taxon>Apocynaceae</taxon>
        <taxon>Rauvolfioideae</taxon>
        <taxon>Vinceae</taxon>
        <taxon>Catharanthinae</taxon>
        <taxon>Catharanthus</taxon>
    </lineage>
</organism>
<comment type="caution">
    <text evidence="1">The sequence shown here is derived from an EMBL/GenBank/DDBJ whole genome shotgun (WGS) entry which is preliminary data.</text>
</comment>
<protein>
    <submittedName>
        <fullName evidence="1">Uncharacterized protein</fullName>
    </submittedName>
</protein>
<accession>A0ACC0BWD6</accession>